<dbReference type="PANTHER" id="PTHR42923">
    <property type="entry name" value="PROTOPORPHYRINOGEN OXIDASE"/>
    <property type="match status" value="1"/>
</dbReference>
<dbReference type="PRINTS" id="PR00419">
    <property type="entry name" value="ADXRDTASE"/>
</dbReference>
<proteinExistence type="predicted"/>
<dbReference type="AlphaFoldDB" id="A0A1M5T9J5"/>
<dbReference type="OrthoDB" id="25353at2"/>
<protein>
    <submittedName>
        <fullName evidence="2">Protoporphyrinogen oxidase</fullName>
    </submittedName>
</protein>
<dbReference type="Proteomes" id="UP000184389">
    <property type="component" value="Unassembled WGS sequence"/>
</dbReference>
<accession>A0A1M5T9J5</accession>
<dbReference type="STRING" id="1123281.SAMN02745180_00409"/>
<evidence type="ECO:0000313" key="3">
    <source>
        <dbReference type="Proteomes" id="UP000184389"/>
    </source>
</evidence>
<gene>
    <name evidence="2" type="ORF">SAMN02745180_00409</name>
</gene>
<dbReference type="EMBL" id="FQXR01000002">
    <property type="protein sequence ID" value="SHH47399.1"/>
    <property type="molecule type" value="Genomic_DNA"/>
</dbReference>
<evidence type="ECO:0000259" key="1">
    <source>
        <dbReference type="Pfam" id="PF01593"/>
    </source>
</evidence>
<organism evidence="2 3">
    <name type="scientific">Sporanaerobacter acetigenes DSM 13106</name>
    <dbReference type="NCBI Taxonomy" id="1123281"/>
    <lineage>
        <taxon>Bacteria</taxon>
        <taxon>Bacillati</taxon>
        <taxon>Bacillota</taxon>
        <taxon>Tissierellia</taxon>
        <taxon>Tissierellales</taxon>
        <taxon>Sporanaerobacteraceae</taxon>
        <taxon>Sporanaerobacter</taxon>
    </lineage>
</organism>
<name>A0A1M5T9J5_9FIRM</name>
<dbReference type="Gene3D" id="3.30.70.1990">
    <property type="match status" value="1"/>
</dbReference>
<evidence type="ECO:0000313" key="2">
    <source>
        <dbReference type="EMBL" id="SHH47399.1"/>
    </source>
</evidence>
<feature type="domain" description="Amine oxidase" evidence="1">
    <location>
        <begin position="14"/>
        <end position="365"/>
    </location>
</feature>
<dbReference type="Gene3D" id="3.50.50.60">
    <property type="entry name" value="FAD/NAD(P)-binding domain"/>
    <property type="match status" value="1"/>
</dbReference>
<dbReference type="RefSeq" id="WP_072742866.1">
    <property type="nucleotide sequence ID" value="NZ_FQXR01000002.1"/>
</dbReference>
<dbReference type="InterPro" id="IPR050464">
    <property type="entry name" value="Zeta_carotene_desat/Oxidored"/>
</dbReference>
<dbReference type="InterPro" id="IPR036188">
    <property type="entry name" value="FAD/NAD-bd_sf"/>
</dbReference>
<reference evidence="2 3" key="1">
    <citation type="submission" date="2016-11" db="EMBL/GenBank/DDBJ databases">
        <authorList>
            <person name="Jaros S."/>
            <person name="Januszkiewicz K."/>
            <person name="Wedrychowicz H."/>
        </authorList>
    </citation>
    <scope>NUCLEOTIDE SEQUENCE [LARGE SCALE GENOMIC DNA]</scope>
    <source>
        <strain evidence="2 3">DSM 13106</strain>
    </source>
</reference>
<keyword evidence="3" id="KW-1185">Reference proteome</keyword>
<dbReference type="Gene3D" id="1.10.405.20">
    <property type="match status" value="1"/>
</dbReference>
<sequence length="414" mass="48375">MDKDERICIVGAGVSGLSTAYYLEQMGYTNVTVLEKQNRVGGKCHTINYKGKTYELGAMLGVYSNRNVLELMKEFGVEGLGPILYRGFFDPDGNQIAQIDVEEAKEFQNQFFRLPEILKDYNDIWEPGYRNIPDSFTVPFKQWCEENEIPLVMKVYSPPFNAFGYGYFEDTPAIYVLKLLNFKLLNYFIEIDHLITLVDGLEALWEKMGSSLNDLRLSTNILEIKRGEKVYVKTDLEELEFDKLIISCPLEKSLEFLDASETERELFSKIEYNDFYVFAYKLENIPRVCGYIPANFKKDRVGHLLVWYYRWQDMAENDLVTVYALGNKNLSPRDVKMRVEDDLKRLGVKVEGLYTYTKWEHFPHVSGEDIRNGYYDRLEGLQGGRNTYYVGEIMNHSIIEECICYCKYFVEKFF</sequence>
<dbReference type="InterPro" id="IPR002937">
    <property type="entry name" value="Amino_oxidase"/>
</dbReference>
<dbReference type="GO" id="GO:0016491">
    <property type="term" value="F:oxidoreductase activity"/>
    <property type="evidence" value="ECO:0007669"/>
    <property type="project" value="InterPro"/>
</dbReference>
<dbReference type="Pfam" id="PF01593">
    <property type="entry name" value="Amino_oxidase"/>
    <property type="match status" value="1"/>
</dbReference>
<dbReference type="SUPFAM" id="SSF51905">
    <property type="entry name" value="FAD/NAD(P)-binding domain"/>
    <property type="match status" value="1"/>
</dbReference>